<keyword evidence="1" id="KW-0406">Ion transport</keyword>
<dbReference type="GO" id="GO:0005221">
    <property type="term" value="F:intracellularly cyclic nucleotide-activated monoatomic cation channel activity"/>
    <property type="evidence" value="ECO:0007669"/>
    <property type="project" value="InterPro"/>
</dbReference>
<keyword evidence="1" id="KW-0813">Transport</keyword>
<keyword evidence="4" id="KW-0732">Signal</keyword>
<dbReference type="InterPro" id="IPR050866">
    <property type="entry name" value="CNG_cation_channel"/>
</dbReference>
<sequence length="446" mass="49672">MLIAMRIFQLVLLVCLICHWMACLWHMACSATDDCSSSYDDLRAVDVYLQAYYTATLALMGDHIYVDSRAQQIMVICLTLFGSFMLAVVFGSVANMVNQLNLKEVYHQSKVDSLNDVMRYLDLPKNIQERIRQHQEYAWMRYRDVEGGIEGFAKPLPESLQQEVLLNFHTTVLNKVTFFVALPQNAQIALVSKLTSKTAIPGEVILKKGEPARGLFLLSRGCCEVLLVQTREAAPAPSASASVPAAVARIGRRLSLTSSPTVSDKPNPDIKYLPRHAGSVFGERSLMTGDPVGATVLATTFCDMHHLSRESFSSLVVDFPEILHGLQSYHKHEIDPAIQFKDTAMANKKSRSPAVTPNVTHVSDFDGTRNPELSARSEISLLRKTMETFIAEFGEKMKNQSKQESKINHLLEQMKEMSTKHAVSRSHTNARDVSRDGTPLTIVDAV</sequence>
<feature type="transmembrane region" description="Helical" evidence="3">
    <location>
        <begin position="47"/>
        <end position="66"/>
    </location>
</feature>
<keyword evidence="1" id="KW-0407">Ion channel</keyword>
<dbReference type="EMBL" id="LGRX02008541">
    <property type="protein sequence ID" value="KAK3273310.1"/>
    <property type="molecule type" value="Genomic_DNA"/>
</dbReference>
<dbReference type="Proteomes" id="UP001190700">
    <property type="component" value="Unassembled WGS sequence"/>
</dbReference>
<dbReference type="Gene3D" id="2.60.120.10">
    <property type="entry name" value="Jelly Rolls"/>
    <property type="match status" value="1"/>
</dbReference>
<dbReference type="InterPro" id="IPR014710">
    <property type="entry name" value="RmlC-like_jellyroll"/>
</dbReference>
<dbReference type="InterPro" id="IPR000595">
    <property type="entry name" value="cNMP-bd_dom"/>
</dbReference>
<feature type="region of interest" description="Disordered" evidence="2">
    <location>
        <begin position="422"/>
        <end position="446"/>
    </location>
</feature>
<accession>A0AAE0G805</accession>
<keyword evidence="7" id="KW-1185">Reference proteome</keyword>
<evidence type="ECO:0000256" key="3">
    <source>
        <dbReference type="SAM" id="Phobius"/>
    </source>
</evidence>
<evidence type="ECO:0000256" key="4">
    <source>
        <dbReference type="SAM" id="SignalP"/>
    </source>
</evidence>
<proteinExistence type="predicted"/>
<dbReference type="InterPro" id="IPR018490">
    <property type="entry name" value="cNMP-bd_dom_sf"/>
</dbReference>
<feature type="signal peptide" evidence="4">
    <location>
        <begin position="1"/>
        <end position="30"/>
    </location>
</feature>
<evidence type="ECO:0000313" key="7">
    <source>
        <dbReference type="Proteomes" id="UP001190700"/>
    </source>
</evidence>
<dbReference type="AlphaFoldDB" id="A0AAE0G805"/>
<dbReference type="GO" id="GO:0044877">
    <property type="term" value="F:protein-containing complex binding"/>
    <property type="evidence" value="ECO:0007669"/>
    <property type="project" value="TreeGrafter"/>
</dbReference>
<dbReference type="PANTHER" id="PTHR45638:SF11">
    <property type="entry name" value="CYCLIC NUCLEOTIDE-GATED CATION CHANNEL SUBUNIT A"/>
    <property type="match status" value="1"/>
</dbReference>
<feature type="transmembrane region" description="Helical" evidence="3">
    <location>
        <begin position="73"/>
        <end position="94"/>
    </location>
</feature>
<feature type="chain" id="PRO_5042027026" description="Cyclic nucleotide-binding domain-containing protein" evidence="4">
    <location>
        <begin position="31"/>
        <end position="446"/>
    </location>
</feature>
<dbReference type="Gene3D" id="1.10.287.630">
    <property type="entry name" value="Helix hairpin bin"/>
    <property type="match status" value="1"/>
</dbReference>
<keyword evidence="3" id="KW-1133">Transmembrane helix</keyword>
<protein>
    <recommendedName>
        <fullName evidence="5">Cyclic nucleotide-binding domain-containing protein</fullName>
    </recommendedName>
</protein>
<dbReference type="CDD" id="cd00038">
    <property type="entry name" value="CAP_ED"/>
    <property type="match status" value="1"/>
</dbReference>
<dbReference type="PROSITE" id="PS50042">
    <property type="entry name" value="CNMP_BINDING_3"/>
    <property type="match status" value="1"/>
</dbReference>
<name>A0AAE0G805_9CHLO</name>
<feature type="region of interest" description="Disordered" evidence="2">
    <location>
        <begin position="349"/>
        <end position="369"/>
    </location>
</feature>
<organism evidence="6 7">
    <name type="scientific">Cymbomonas tetramitiformis</name>
    <dbReference type="NCBI Taxonomy" id="36881"/>
    <lineage>
        <taxon>Eukaryota</taxon>
        <taxon>Viridiplantae</taxon>
        <taxon>Chlorophyta</taxon>
        <taxon>Pyramimonadophyceae</taxon>
        <taxon>Pyramimonadales</taxon>
        <taxon>Pyramimonadaceae</taxon>
        <taxon>Cymbomonas</taxon>
    </lineage>
</organism>
<dbReference type="SUPFAM" id="SSF51206">
    <property type="entry name" value="cAMP-binding domain-like"/>
    <property type="match status" value="1"/>
</dbReference>
<keyword evidence="1" id="KW-1071">Ligand-gated ion channel</keyword>
<reference evidence="6 7" key="1">
    <citation type="journal article" date="2015" name="Genome Biol. Evol.">
        <title>Comparative Genomics of a Bacterivorous Green Alga Reveals Evolutionary Causalities and Consequences of Phago-Mixotrophic Mode of Nutrition.</title>
        <authorList>
            <person name="Burns J.A."/>
            <person name="Paasch A."/>
            <person name="Narechania A."/>
            <person name="Kim E."/>
        </authorList>
    </citation>
    <scope>NUCLEOTIDE SEQUENCE [LARGE SCALE GENOMIC DNA]</scope>
    <source>
        <strain evidence="6 7">PLY_AMNH</strain>
    </source>
</reference>
<comment type="caution">
    <text evidence="6">The sequence shown here is derived from an EMBL/GenBank/DDBJ whole genome shotgun (WGS) entry which is preliminary data.</text>
</comment>
<dbReference type="SUPFAM" id="SSF81324">
    <property type="entry name" value="Voltage-gated potassium channels"/>
    <property type="match status" value="1"/>
</dbReference>
<evidence type="ECO:0000259" key="5">
    <source>
        <dbReference type="PROSITE" id="PS50042"/>
    </source>
</evidence>
<keyword evidence="3" id="KW-0472">Membrane</keyword>
<keyword evidence="3" id="KW-0812">Transmembrane</keyword>
<dbReference type="Gene3D" id="1.10.287.70">
    <property type="match status" value="1"/>
</dbReference>
<evidence type="ECO:0000256" key="1">
    <source>
        <dbReference type="ARBA" id="ARBA00023286"/>
    </source>
</evidence>
<gene>
    <name evidence="6" type="ORF">CYMTET_18441</name>
</gene>
<feature type="domain" description="Cyclic nucleotide-binding" evidence="5">
    <location>
        <begin position="178"/>
        <end position="324"/>
    </location>
</feature>
<dbReference type="PANTHER" id="PTHR45638">
    <property type="entry name" value="CYCLIC NUCLEOTIDE-GATED CATION CHANNEL SUBUNIT A"/>
    <property type="match status" value="1"/>
</dbReference>
<evidence type="ECO:0000256" key="2">
    <source>
        <dbReference type="SAM" id="MobiDB-lite"/>
    </source>
</evidence>
<evidence type="ECO:0000313" key="6">
    <source>
        <dbReference type="EMBL" id="KAK3273310.1"/>
    </source>
</evidence>